<evidence type="ECO:0000313" key="3">
    <source>
        <dbReference type="Proteomes" id="UP000554286"/>
    </source>
</evidence>
<evidence type="ECO:0000313" key="2">
    <source>
        <dbReference type="EMBL" id="MBB4266277.1"/>
    </source>
</evidence>
<protein>
    <submittedName>
        <fullName evidence="2">Uncharacterized protein</fullName>
    </submittedName>
</protein>
<organism evidence="2 3">
    <name type="scientific">Roseospira visakhapatnamensis</name>
    <dbReference type="NCBI Taxonomy" id="390880"/>
    <lineage>
        <taxon>Bacteria</taxon>
        <taxon>Pseudomonadati</taxon>
        <taxon>Pseudomonadota</taxon>
        <taxon>Alphaproteobacteria</taxon>
        <taxon>Rhodospirillales</taxon>
        <taxon>Rhodospirillaceae</taxon>
        <taxon>Roseospira</taxon>
    </lineage>
</organism>
<keyword evidence="3" id="KW-1185">Reference proteome</keyword>
<reference evidence="2 3" key="1">
    <citation type="submission" date="2020-08" db="EMBL/GenBank/DDBJ databases">
        <title>Genome sequencing of Purple Non-Sulfur Bacteria from various extreme environments.</title>
        <authorList>
            <person name="Mayer M."/>
        </authorList>
    </citation>
    <scope>NUCLEOTIDE SEQUENCE [LARGE SCALE GENOMIC DNA]</scope>
    <source>
        <strain evidence="2 3">JA131</strain>
    </source>
</reference>
<evidence type="ECO:0000256" key="1">
    <source>
        <dbReference type="SAM" id="Phobius"/>
    </source>
</evidence>
<dbReference type="Proteomes" id="UP000554286">
    <property type="component" value="Unassembled WGS sequence"/>
</dbReference>
<sequence length="117" mass="11903">MTAVKTLVTVMTLMLLVGLGLLAYGMSQQSSQLGRTEGDGARPAMAAAPTPFGTLALDEPTGSGVAAVVMDGQGRALMTVTGGGRPDRVVVVDLIAGRRLGVISLGERSAYEPSASR</sequence>
<accession>A0A7W6RDF1</accession>
<dbReference type="RefSeq" id="WP_184044487.1">
    <property type="nucleotide sequence ID" value="NZ_JACIGK010000012.1"/>
</dbReference>
<keyword evidence="1" id="KW-1133">Transmembrane helix</keyword>
<proteinExistence type="predicted"/>
<dbReference type="EMBL" id="JACIGK010000012">
    <property type="protein sequence ID" value="MBB4266277.1"/>
    <property type="molecule type" value="Genomic_DNA"/>
</dbReference>
<dbReference type="AlphaFoldDB" id="A0A7W6RDF1"/>
<keyword evidence="1" id="KW-0812">Transmembrane</keyword>
<comment type="caution">
    <text evidence="2">The sequence shown here is derived from an EMBL/GenBank/DDBJ whole genome shotgun (WGS) entry which is preliminary data.</text>
</comment>
<keyword evidence="1" id="KW-0472">Membrane</keyword>
<feature type="transmembrane region" description="Helical" evidence="1">
    <location>
        <begin position="6"/>
        <end position="25"/>
    </location>
</feature>
<gene>
    <name evidence="2" type="ORF">GGD89_001908</name>
</gene>
<name>A0A7W6RDF1_9PROT</name>